<evidence type="ECO:0000313" key="2">
    <source>
        <dbReference type="EMBL" id="WFN23491.1"/>
    </source>
</evidence>
<keyword evidence="1" id="KW-0614">Plasmid</keyword>
<dbReference type="AlphaFoldDB" id="A0A250LKV2"/>
<accession>A0A250LKV2</accession>
<geneLocation type="plasmid" evidence="1">
    <name>pBC453</name>
</geneLocation>
<dbReference type="EMBL" id="CP090643">
    <property type="protein sequence ID" value="WFN23491.1"/>
    <property type="molecule type" value="Genomic_DNA"/>
</dbReference>
<sequence length="77" mass="8539">MLSDGEYTATCRELTIVGATARGYGMVYPSATMTVKDGWATFWREGTEVWNCNARFAEAHFDIRPAQDGARDADELS</sequence>
<name>A0A250LKV2_9BURK</name>
<dbReference type="Proteomes" id="UP001220209">
    <property type="component" value="Plasmid unnamed1"/>
</dbReference>
<geneLocation type="plasmid" evidence="2 3">
    <name>unnamed1</name>
</geneLocation>
<gene>
    <name evidence="1" type="ORF">BCCH1_77030</name>
    <name evidence="2" type="ORF">LXE91_40930</name>
</gene>
<protein>
    <submittedName>
        <fullName evidence="1">Uncharacterized protein</fullName>
    </submittedName>
</protein>
<organism evidence="1">
    <name type="scientific">Burkholderia contaminans</name>
    <dbReference type="NCBI Taxonomy" id="488447"/>
    <lineage>
        <taxon>Bacteria</taxon>
        <taxon>Pseudomonadati</taxon>
        <taxon>Pseudomonadota</taxon>
        <taxon>Betaproteobacteria</taxon>
        <taxon>Burkholderiales</taxon>
        <taxon>Burkholderiaceae</taxon>
        <taxon>Burkholderia</taxon>
        <taxon>Burkholderia cepacia complex</taxon>
    </lineage>
</organism>
<reference evidence="2 3" key="3">
    <citation type="submission" date="2021-12" db="EMBL/GenBank/DDBJ databases">
        <title>Genomic and phenotypic characterization of three Burkholderia contaminans isolates recovered from different sources.</title>
        <authorList>
            <person name="Lopez De Volder A."/>
            <person name="Fan Y."/>
            <person name="Nunvar J."/>
            <person name="Herrera T."/>
            <person name="Timp W."/>
            <person name="Degrossi J."/>
        </authorList>
    </citation>
    <scope>NUCLEOTIDE SEQUENCE [LARGE SCALE GENOMIC DNA]</scope>
    <source>
        <strain evidence="2 3">LMG 23361</strain>
        <plasmid evidence="2 3">unnamed1</plasmid>
    </source>
</reference>
<reference evidence="1" key="1">
    <citation type="journal article" date="2016" name="Biosci. Biotechnol. Biochem.">
        <title>Bioconversion of AHX to AOH by resting cells of Burkholderia contaminans CH-1.</title>
        <authorList>
            <person name="Choi J.H."/>
            <person name="Kikuchi A."/>
            <person name="Pumkaeo P."/>
            <person name="Hirai H."/>
            <person name="Tokuyama S."/>
            <person name="Kawagishi H."/>
        </authorList>
    </citation>
    <scope>NUCLEOTIDE SEQUENCE</scope>
    <source>
        <strain evidence="1">CH-1</strain>
        <plasmid evidence="1">pBC453</plasmid>
    </source>
</reference>
<reference evidence="1" key="2">
    <citation type="journal article" date="2017" name="Genome Announc.">
        <title>High-Quality Draft Genome Sequence of Burkholderia contaminans CH-1, a Gram-Negative Bacterium That Metabolizes 2-Azahypoxanthine, a Plant Growth-Regulating Compound.</title>
        <authorList>
            <person name="Choi J.-H."/>
            <person name="Sugiura H."/>
            <person name="Moriuchi R."/>
            <person name="Kawagishi H."/>
            <person name="Dohra H."/>
        </authorList>
    </citation>
    <scope>NUCLEOTIDE SEQUENCE</scope>
    <source>
        <strain evidence="1">CH-1</strain>
        <plasmid evidence="1">pBC453</plasmid>
    </source>
</reference>
<evidence type="ECO:0000313" key="3">
    <source>
        <dbReference type="Proteomes" id="UP001220209"/>
    </source>
</evidence>
<evidence type="ECO:0000313" key="1">
    <source>
        <dbReference type="EMBL" id="BBA45192.1"/>
    </source>
</evidence>
<dbReference type="EMBL" id="AP018360">
    <property type="protein sequence ID" value="BBA45192.1"/>
    <property type="molecule type" value="Genomic_DNA"/>
</dbReference>
<proteinExistence type="predicted"/>